<proteinExistence type="predicted"/>
<reference evidence="1" key="1">
    <citation type="submission" date="2019-12" db="EMBL/GenBank/DDBJ databases">
        <title>Genome sequencing and annotation of Brassica cretica.</title>
        <authorList>
            <person name="Studholme D.J."/>
            <person name="Sarris P.F."/>
        </authorList>
    </citation>
    <scope>NUCLEOTIDE SEQUENCE</scope>
    <source>
        <strain evidence="1">PFS-001/15</strain>
        <tissue evidence="1">Leaf</tissue>
    </source>
</reference>
<comment type="caution">
    <text evidence="1">The sequence shown here is derived from an EMBL/GenBank/DDBJ whole genome shotgun (WGS) entry which is preliminary data.</text>
</comment>
<evidence type="ECO:0000313" key="1">
    <source>
        <dbReference type="EMBL" id="KAF2617243.1"/>
    </source>
</evidence>
<dbReference type="Proteomes" id="UP000712281">
    <property type="component" value="Unassembled WGS sequence"/>
</dbReference>
<sequence length="204" mass="22993">MTSMSTDITTSASIDITTSTSIDVTTSMSIDDVSDFVGVCRECSESAPRPVLPVRPEDSFFFFGHRIIELGIIFSRTTPSTTWMHVCVFVRRLELTARIHIDVLNFSFFLVFHDRGKISWVFPRWRRSDFVRSLPGRFPLSVAGPVQRTALLHAVSREHFRDLVERCGVEVSCSNVRCWSASNVVVDGVAVTSLLVVEIVSWYV</sequence>
<protein>
    <submittedName>
        <fullName evidence="1">Uncharacterized protein</fullName>
    </submittedName>
</protein>
<dbReference type="EMBL" id="QGKW02000007">
    <property type="protein sequence ID" value="KAF2617243.1"/>
    <property type="molecule type" value="Genomic_DNA"/>
</dbReference>
<organism evidence="1 2">
    <name type="scientific">Brassica cretica</name>
    <name type="common">Mustard</name>
    <dbReference type="NCBI Taxonomy" id="69181"/>
    <lineage>
        <taxon>Eukaryota</taxon>
        <taxon>Viridiplantae</taxon>
        <taxon>Streptophyta</taxon>
        <taxon>Embryophyta</taxon>
        <taxon>Tracheophyta</taxon>
        <taxon>Spermatophyta</taxon>
        <taxon>Magnoliopsida</taxon>
        <taxon>eudicotyledons</taxon>
        <taxon>Gunneridae</taxon>
        <taxon>Pentapetalae</taxon>
        <taxon>rosids</taxon>
        <taxon>malvids</taxon>
        <taxon>Brassicales</taxon>
        <taxon>Brassicaceae</taxon>
        <taxon>Brassiceae</taxon>
        <taxon>Brassica</taxon>
    </lineage>
</organism>
<dbReference type="AlphaFoldDB" id="A0A8S9MJM8"/>
<gene>
    <name evidence="1" type="ORF">F2Q68_00039558</name>
</gene>
<accession>A0A8S9MJM8</accession>
<evidence type="ECO:0000313" key="2">
    <source>
        <dbReference type="Proteomes" id="UP000712281"/>
    </source>
</evidence>
<name>A0A8S9MJM8_BRACR</name>